<evidence type="ECO:0000313" key="1">
    <source>
        <dbReference type="EMBL" id="AWN35315.1"/>
    </source>
</evidence>
<organism evidence="1 2">
    <name type="scientific">Methylobacterium radiodurans</name>
    <dbReference type="NCBI Taxonomy" id="2202828"/>
    <lineage>
        <taxon>Bacteria</taxon>
        <taxon>Pseudomonadati</taxon>
        <taxon>Pseudomonadota</taxon>
        <taxon>Alphaproteobacteria</taxon>
        <taxon>Hyphomicrobiales</taxon>
        <taxon>Methylobacteriaceae</taxon>
        <taxon>Methylobacterium</taxon>
    </lineage>
</organism>
<dbReference type="EMBL" id="CP029551">
    <property type="protein sequence ID" value="AWN35315.1"/>
    <property type="molecule type" value="Genomic_DNA"/>
</dbReference>
<keyword evidence="2" id="KW-1185">Reference proteome</keyword>
<accession>A0A2U8VNY4</accession>
<sequence>MLVLRYRHRLPADYDMARIRGRVAERGPLWDATPGLGFKAFSVAERAGGAAGNVYAATYLWLDPAAASGFLTDDRFRAVTDGFGRPRVETFLPLAVAASSPDGAAVLVQEVVPIAETRGLAALRAAEAERAASALAEGACAAVSALDPGAWRLVRLTLRRDGDATHERVLHLAAPGWARLSHS</sequence>
<dbReference type="InterPro" id="IPR032349">
    <property type="entry name" value="DUF4865"/>
</dbReference>
<evidence type="ECO:0000313" key="2">
    <source>
        <dbReference type="Proteomes" id="UP000246058"/>
    </source>
</evidence>
<reference evidence="1 2" key="1">
    <citation type="submission" date="2018-05" db="EMBL/GenBank/DDBJ databases">
        <title>Complete Genome Sequence of Methylobacterium sp. 17Sr1-43.</title>
        <authorList>
            <person name="Srinivasan S."/>
        </authorList>
    </citation>
    <scope>NUCLEOTIDE SEQUENCE [LARGE SCALE GENOMIC DNA]</scope>
    <source>
        <strain evidence="1 2">17Sr1-43</strain>
    </source>
</reference>
<dbReference type="Proteomes" id="UP000246058">
    <property type="component" value="Chromosome"/>
</dbReference>
<dbReference type="KEGG" id="meti:DK427_05865"/>
<protein>
    <submittedName>
        <fullName evidence="1">DUF4865 domain-containing protein</fullName>
    </submittedName>
</protein>
<proteinExistence type="predicted"/>
<dbReference type="Pfam" id="PF16157">
    <property type="entry name" value="DUF4865"/>
    <property type="match status" value="1"/>
</dbReference>
<dbReference type="AlphaFoldDB" id="A0A2U8VNY4"/>
<dbReference type="RefSeq" id="WP_109950437.1">
    <property type="nucleotide sequence ID" value="NZ_CP029551.1"/>
</dbReference>
<gene>
    <name evidence="1" type="ORF">DK427_05865</name>
</gene>
<name>A0A2U8VNY4_9HYPH</name>
<dbReference type="OrthoDB" id="2065010at2"/>